<feature type="region of interest" description="Disordered" evidence="1">
    <location>
        <begin position="233"/>
        <end position="261"/>
    </location>
</feature>
<evidence type="ECO:0000256" key="1">
    <source>
        <dbReference type="SAM" id="MobiDB-lite"/>
    </source>
</evidence>
<gene>
    <name evidence="2" type="ORF">SDC9_60224</name>
</gene>
<organism evidence="2">
    <name type="scientific">bioreactor metagenome</name>
    <dbReference type="NCBI Taxonomy" id="1076179"/>
    <lineage>
        <taxon>unclassified sequences</taxon>
        <taxon>metagenomes</taxon>
        <taxon>ecological metagenomes</taxon>
    </lineage>
</organism>
<feature type="region of interest" description="Disordered" evidence="1">
    <location>
        <begin position="186"/>
        <end position="205"/>
    </location>
</feature>
<reference evidence="2" key="1">
    <citation type="submission" date="2019-08" db="EMBL/GenBank/DDBJ databases">
        <authorList>
            <person name="Kucharzyk K."/>
            <person name="Murdoch R.W."/>
            <person name="Higgins S."/>
            <person name="Loffler F."/>
        </authorList>
    </citation>
    <scope>NUCLEOTIDE SEQUENCE</scope>
</reference>
<name>A0A644XID5_9ZZZZ</name>
<evidence type="ECO:0000313" key="2">
    <source>
        <dbReference type="EMBL" id="MPM13864.1"/>
    </source>
</evidence>
<accession>A0A644XID5</accession>
<comment type="caution">
    <text evidence="2">The sequence shown here is derived from an EMBL/GenBank/DDBJ whole genome shotgun (WGS) entry which is preliminary data.</text>
</comment>
<dbReference type="EMBL" id="VSSQ01002186">
    <property type="protein sequence ID" value="MPM13864.1"/>
    <property type="molecule type" value="Genomic_DNA"/>
</dbReference>
<protein>
    <submittedName>
        <fullName evidence="2">Uncharacterized protein</fullName>
    </submittedName>
</protein>
<dbReference type="AlphaFoldDB" id="A0A644XID5"/>
<proteinExistence type="predicted"/>
<feature type="region of interest" description="Disordered" evidence="1">
    <location>
        <begin position="301"/>
        <end position="338"/>
    </location>
</feature>
<sequence>MSCSGSGLHQVGSEILQDRVRRRVRVGPSVAHIGRDRVEMCPALAQEPLADIAQGQRLDLRPGPVEPARLPGLGLLGVFPVGLDLVDELADPLALAGHRPDDRRLPVVRAELGQGDHVAQLPDQRLGAVPVRLVDHEDVGDLEDARLGGLDRVPHARGVEDKYGVGRLGDLHLGLADPDRLDDDGVEAGGVEDPQCLGSGGGQAAEMAAGRHRPDVDVGIEGVLLHPDPVAEHRATGERGGRVDRQHADPLPAGAQLGDQGRCARRLADAGRPGDPDDVTVTGVGSHQLHRLAQRGRVVLDQRDQASQRPRLALPGPLDELGHGGLGTGHWARPSGVA</sequence>
<feature type="compositionally biased region" description="Basic and acidic residues" evidence="1">
    <location>
        <begin position="233"/>
        <end position="248"/>
    </location>
</feature>